<sequence>MTILLLLISSITYITQTNAHAILASPDEPTSRDSDPPNTRTVYSIVYSCFATIFLCTWVSFHPNIPAARESSIRVALRRVKNMLYGLFCPEIMLCWAMNQWFGARSITHEIKAKGWTNTHSFFLQMGGFQTRDGTGHIEVLIYRGFHTQRISISEIGKIGELVTVQEIQDKSKSDFLSKALGVAQTTWFIAQCVARGVQGLGLTEMELLTVALAALNGFIYFFWWSKPMDVRSPILVHLKPCQSHAIREVNVSRTADPEGSTRVACLLRPTKPKSIQTTTITSSALNFMFSILVALLEDFTSLLFGIDDVNTHANAVGVPRHDQNLGIR</sequence>
<dbReference type="Proteomes" id="UP000807306">
    <property type="component" value="Unassembled WGS sequence"/>
</dbReference>
<evidence type="ECO:0000256" key="1">
    <source>
        <dbReference type="SAM" id="Phobius"/>
    </source>
</evidence>
<proteinExistence type="predicted"/>
<keyword evidence="1" id="KW-0472">Membrane</keyword>
<dbReference type="PANTHER" id="PTHR35043:SF7">
    <property type="entry name" value="TRANSCRIPTION FACTOR DOMAIN-CONTAINING PROTEIN"/>
    <property type="match status" value="1"/>
</dbReference>
<evidence type="ECO:0008006" key="5">
    <source>
        <dbReference type="Google" id="ProtNLM"/>
    </source>
</evidence>
<feature type="transmembrane region" description="Helical" evidence="1">
    <location>
        <begin position="82"/>
        <end position="102"/>
    </location>
</feature>
<organism evidence="3 4">
    <name type="scientific">Crepidotus variabilis</name>
    <dbReference type="NCBI Taxonomy" id="179855"/>
    <lineage>
        <taxon>Eukaryota</taxon>
        <taxon>Fungi</taxon>
        <taxon>Dikarya</taxon>
        <taxon>Basidiomycota</taxon>
        <taxon>Agaricomycotina</taxon>
        <taxon>Agaricomycetes</taxon>
        <taxon>Agaricomycetidae</taxon>
        <taxon>Agaricales</taxon>
        <taxon>Agaricineae</taxon>
        <taxon>Crepidotaceae</taxon>
        <taxon>Crepidotus</taxon>
    </lineage>
</organism>
<feature type="transmembrane region" description="Helical" evidence="1">
    <location>
        <begin position="208"/>
        <end position="225"/>
    </location>
</feature>
<feature type="transmembrane region" description="Helical" evidence="1">
    <location>
        <begin position="43"/>
        <end position="61"/>
    </location>
</feature>
<evidence type="ECO:0000313" key="3">
    <source>
        <dbReference type="EMBL" id="KAF9533542.1"/>
    </source>
</evidence>
<evidence type="ECO:0000256" key="2">
    <source>
        <dbReference type="SAM" id="SignalP"/>
    </source>
</evidence>
<feature type="chain" id="PRO_5040433152" description="Vomeronasal type-1 receptor" evidence="2">
    <location>
        <begin position="20"/>
        <end position="329"/>
    </location>
</feature>
<feature type="signal peptide" evidence="2">
    <location>
        <begin position="1"/>
        <end position="19"/>
    </location>
</feature>
<keyword evidence="2" id="KW-0732">Signal</keyword>
<keyword evidence="1" id="KW-0812">Transmembrane</keyword>
<dbReference type="PANTHER" id="PTHR35043">
    <property type="entry name" value="TRANSCRIPTION FACTOR DOMAIN-CONTAINING PROTEIN"/>
    <property type="match status" value="1"/>
</dbReference>
<protein>
    <recommendedName>
        <fullName evidence="5">Vomeronasal type-1 receptor</fullName>
    </recommendedName>
</protein>
<dbReference type="OrthoDB" id="9451547at2759"/>
<accession>A0A9P6ER14</accession>
<evidence type="ECO:0000313" key="4">
    <source>
        <dbReference type="Proteomes" id="UP000807306"/>
    </source>
</evidence>
<reference evidence="3" key="1">
    <citation type="submission" date="2020-11" db="EMBL/GenBank/DDBJ databases">
        <authorList>
            <consortium name="DOE Joint Genome Institute"/>
            <person name="Ahrendt S."/>
            <person name="Riley R."/>
            <person name="Andreopoulos W."/>
            <person name="Labutti K."/>
            <person name="Pangilinan J."/>
            <person name="Ruiz-Duenas F.J."/>
            <person name="Barrasa J.M."/>
            <person name="Sanchez-Garcia M."/>
            <person name="Camarero S."/>
            <person name="Miyauchi S."/>
            <person name="Serrano A."/>
            <person name="Linde D."/>
            <person name="Babiker R."/>
            <person name="Drula E."/>
            <person name="Ayuso-Fernandez I."/>
            <person name="Pacheco R."/>
            <person name="Padilla G."/>
            <person name="Ferreira P."/>
            <person name="Barriuso J."/>
            <person name="Kellner H."/>
            <person name="Castanera R."/>
            <person name="Alfaro M."/>
            <person name="Ramirez L."/>
            <person name="Pisabarro A.G."/>
            <person name="Kuo A."/>
            <person name="Tritt A."/>
            <person name="Lipzen A."/>
            <person name="He G."/>
            <person name="Yan M."/>
            <person name="Ng V."/>
            <person name="Cullen D."/>
            <person name="Martin F."/>
            <person name="Rosso M.-N."/>
            <person name="Henrissat B."/>
            <person name="Hibbett D."/>
            <person name="Martinez A.T."/>
            <person name="Grigoriev I.V."/>
        </authorList>
    </citation>
    <scope>NUCLEOTIDE SEQUENCE</scope>
    <source>
        <strain evidence="3">CBS 506.95</strain>
    </source>
</reference>
<comment type="caution">
    <text evidence="3">The sequence shown here is derived from an EMBL/GenBank/DDBJ whole genome shotgun (WGS) entry which is preliminary data.</text>
</comment>
<keyword evidence="4" id="KW-1185">Reference proteome</keyword>
<dbReference type="EMBL" id="MU157828">
    <property type="protein sequence ID" value="KAF9533542.1"/>
    <property type="molecule type" value="Genomic_DNA"/>
</dbReference>
<keyword evidence="1" id="KW-1133">Transmembrane helix</keyword>
<gene>
    <name evidence="3" type="ORF">CPB83DRAFT_845455</name>
</gene>
<name>A0A9P6ER14_9AGAR</name>
<dbReference type="AlphaFoldDB" id="A0A9P6ER14"/>